<comment type="subcellular location">
    <subcellularLocation>
        <location evidence="1">Cell membrane</location>
        <topology evidence="1">Peripheral membrane protein</topology>
        <orientation evidence="1">Cytoplasmic side</orientation>
    </subcellularLocation>
</comment>
<evidence type="ECO:0000256" key="4">
    <source>
        <dbReference type="ARBA" id="ARBA00022840"/>
    </source>
</evidence>
<sequence length="337" mass="37439">MSLVELHDLVKSYGSVKALNKLSLRVPEGSLFGLLGPNGSGKSTTLRILCTLLAPDSGNAIVAGVDVLKNPRYIRQNIGYVAQEIAIDKILSGRELLQLHGDLYHLSRNDRDLRIEELVRQLEMGEWVDRRLGSYSGGMKRRLDLASGLLHQPKLLILDEPTVGLDIESRSTIWNLLRDLREKGTTILLSSHYLEEVDALADQMAIIDKGQVIGYGSPQELKDKLGGNRITLKVREFSDERESEKIKQLVKEIEGVGKVVVNRAQGFSLNLVVDDQDVLQKLRAKLTESGFDVFALSESRPSLDDVYLQATGRTIADVELEVAGKRDIKGEAKKSMR</sequence>
<keyword evidence="4" id="KW-0067">ATP-binding</keyword>
<gene>
    <name evidence="7" type="primary">ccmA</name>
    <name evidence="7" type="ordered locus">P9211_04471</name>
</gene>
<dbReference type="InterPro" id="IPR003439">
    <property type="entry name" value="ABC_transporter-like_ATP-bd"/>
</dbReference>
<protein>
    <submittedName>
        <fullName evidence="7">Putative multidrug efflux ABC transporter</fullName>
        <ecNumber evidence="7">3.6.3.25</ecNumber>
    </submittedName>
</protein>
<evidence type="ECO:0000313" key="8">
    <source>
        <dbReference type="Proteomes" id="UP000000788"/>
    </source>
</evidence>
<evidence type="ECO:0000256" key="3">
    <source>
        <dbReference type="ARBA" id="ARBA00022741"/>
    </source>
</evidence>
<dbReference type="EC" id="3.6.3.25" evidence="7"/>
<proteinExistence type="inferred from homology"/>
<dbReference type="GO" id="GO:0005524">
    <property type="term" value="F:ATP binding"/>
    <property type="evidence" value="ECO:0007669"/>
    <property type="project" value="UniProtKB-KW"/>
</dbReference>
<keyword evidence="2" id="KW-0813">Transport</keyword>
<dbReference type="GO" id="GO:1900753">
    <property type="term" value="P:doxorubicin transport"/>
    <property type="evidence" value="ECO:0007669"/>
    <property type="project" value="InterPro"/>
</dbReference>
<dbReference type="Gene3D" id="3.40.50.300">
    <property type="entry name" value="P-loop containing nucleotide triphosphate hydrolases"/>
    <property type="match status" value="1"/>
</dbReference>
<evidence type="ECO:0000256" key="2">
    <source>
        <dbReference type="ARBA" id="ARBA00022448"/>
    </source>
</evidence>
<dbReference type="SMART" id="SM00382">
    <property type="entry name" value="AAA"/>
    <property type="match status" value="1"/>
</dbReference>
<dbReference type="Proteomes" id="UP000000788">
    <property type="component" value="Chromosome"/>
</dbReference>
<keyword evidence="7" id="KW-0378">Hydrolase</keyword>
<organism evidence="7 8">
    <name type="scientific">Prochlorococcus marinus (strain MIT 9211)</name>
    <dbReference type="NCBI Taxonomy" id="93059"/>
    <lineage>
        <taxon>Bacteria</taxon>
        <taxon>Bacillati</taxon>
        <taxon>Cyanobacteriota</taxon>
        <taxon>Cyanophyceae</taxon>
        <taxon>Synechococcales</taxon>
        <taxon>Prochlorococcaceae</taxon>
        <taxon>Prochlorococcus</taxon>
    </lineage>
</organism>
<evidence type="ECO:0000259" key="6">
    <source>
        <dbReference type="PROSITE" id="PS50893"/>
    </source>
</evidence>
<dbReference type="GO" id="GO:0043215">
    <property type="term" value="P:daunorubicin transport"/>
    <property type="evidence" value="ECO:0007669"/>
    <property type="project" value="InterPro"/>
</dbReference>
<evidence type="ECO:0000256" key="1">
    <source>
        <dbReference type="ARBA" id="ARBA00004413"/>
    </source>
</evidence>
<dbReference type="STRING" id="93059.P9211_04471"/>
<name>A9BE68_PROM4</name>
<dbReference type="eggNOG" id="COG1131">
    <property type="taxonomic scope" value="Bacteria"/>
</dbReference>
<comment type="similarity">
    <text evidence="5">Belongs to the ABC transporter superfamily. Drug exporter-1 (DrugE1) (TC 3.A.1.105) family.</text>
</comment>
<dbReference type="AlphaFoldDB" id="A9BE68"/>
<dbReference type="SUPFAM" id="SSF52540">
    <property type="entry name" value="P-loop containing nucleoside triphosphate hydrolases"/>
    <property type="match status" value="1"/>
</dbReference>
<dbReference type="GO" id="GO:0016887">
    <property type="term" value="F:ATP hydrolysis activity"/>
    <property type="evidence" value="ECO:0007669"/>
    <property type="project" value="InterPro"/>
</dbReference>
<dbReference type="PANTHER" id="PTHR43582">
    <property type="entry name" value="LINEARMYCIN RESISTANCE ATP-BINDING PROTEIN LNRL"/>
    <property type="match status" value="1"/>
</dbReference>
<dbReference type="GO" id="GO:0005886">
    <property type="term" value="C:plasma membrane"/>
    <property type="evidence" value="ECO:0007669"/>
    <property type="project" value="UniProtKB-SubCell"/>
</dbReference>
<dbReference type="RefSeq" id="WP_012195001.1">
    <property type="nucleotide sequence ID" value="NC_009976.1"/>
</dbReference>
<dbReference type="NCBIfam" id="TIGR01188">
    <property type="entry name" value="drrA"/>
    <property type="match status" value="1"/>
</dbReference>
<dbReference type="InterPro" id="IPR005894">
    <property type="entry name" value="DrrA"/>
</dbReference>
<evidence type="ECO:0000313" key="7">
    <source>
        <dbReference type="EMBL" id="ABX08378.1"/>
    </source>
</evidence>
<dbReference type="HOGENOM" id="CLU_000604_1_2_3"/>
<dbReference type="InterPro" id="IPR025302">
    <property type="entry name" value="DrrA1/2-like_C"/>
</dbReference>
<dbReference type="PANTHER" id="PTHR43582:SF5">
    <property type="entry name" value="ABC TRANSPORTER"/>
    <property type="match status" value="1"/>
</dbReference>
<accession>A9BE68</accession>
<dbReference type="OrthoDB" id="9804819at2"/>
<dbReference type="InterPro" id="IPR027417">
    <property type="entry name" value="P-loop_NTPase"/>
</dbReference>
<keyword evidence="8" id="KW-1185">Reference proteome</keyword>
<dbReference type="EMBL" id="CP000878">
    <property type="protein sequence ID" value="ABX08378.1"/>
    <property type="molecule type" value="Genomic_DNA"/>
</dbReference>
<dbReference type="InterPro" id="IPR017871">
    <property type="entry name" value="ABC_transporter-like_CS"/>
</dbReference>
<evidence type="ECO:0000256" key="5">
    <source>
        <dbReference type="ARBA" id="ARBA00049985"/>
    </source>
</evidence>
<dbReference type="PROSITE" id="PS50893">
    <property type="entry name" value="ABC_TRANSPORTER_2"/>
    <property type="match status" value="1"/>
</dbReference>
<dbReference type="PROSITE" id="PS00211">
    <property type="entry name" value="ABC_TRANSPORTER_1"/>
    <property type="match status" value="1"/>
</dbReference>
<dbReference type="KEGG" id="pmj:P9211_04471"/>
<feature type="domain" description="ABC transporter" evidence="6">
    <location>
        <begin position="4"/>
        <end position="234"/>
    </location>
</feature>
<keyword evidence="3" id="KW-0547">Nucleotide-binding</keyword>
<dbReference type="InterPro" id="IPR003593">
    <property type="entry name" value="AAA+_ATPase"/>
</dbReference>
<dbReference type="Pfam" id="PF00005">
    <property type="entry name" value="ABC_tran"/>
    <property type="match status" value="1"/>
</dbReference>
<dbReference type="Pfam" id="PF13732">
    <property type="entry name" value="DrrA1-3_C"/>
    <property type="match status" value="1"/>
</dbReference>
<reference evidence="7 8" key="1">
    <citation type="journal article" date="2007" name="PLoS Genet.">
        <title>Patterns and implications of gene gain and loss in the evolution of Prochlorococcus.</title>
        <authorList>
            <person name="Kettler G.C."/>
            <person name="Martiny A.C."/>
            <person name="Huang K."/>
            <person name="Zucker J."/>
            <person name="Coleman M.L."/>
            <person name="Rodrigue S."/>
            <person name="Chen F."/>
            <person name="Lapidus A."/>
            <person name="Ferriera S."/>
            <person name="Johnson J."/>
            <person name="Steglich C."/>
            <person name="Church G.M."/>
            <person name="Richardson P."/>
            <person name="Chisholm S.W."/>
        </authorList>
    </citation>
    <scope>NUCLEOTIDE SEQUENCE [LARGE SCALE GENOMIC DNA]</scope>
    <source>
        <strain evidence="8">MIT 9211</strain>
    </source>
</reference>